<protein>
    <submittedName>
        <fullName evidence="2">Uncharacterized protein</fullName>
    </submittedName>
</protein>
<proteinExistence type="predicted"/>
<reference evidence="3" key="1">
    <citation type="submission" date="2023-07" db="EMBL/GenBank/DDBJ databases">
        <title>Whole genome shotgun sequence of Streptomyces nojiriensis NBRC 13794.</title>
        <authorList>
            <person name="Komaki H."/>
            <person name="Tamura T."/>
        </authorList>
    </citation>
    <scope>NUCLEOTIDE SEQUENCE [LARGE SCALE GENOMIC DNA]</scope>
    <source>
        <strain evidence="3">NBRC 13794</strain>
    </source>
</reference>
<name>A0ABQ3SM77_9ACTN</name>
<dbReference type="EMBL" id="BNEC01000005">
    <property type="protein sequence ID" value="GHI69077.1"/>
    <property type="molecule type" value="Genomic_DNA"/>
</dbReference>
<evidence type="ECO:0000256" key="1">
    <source>
        <dbReference type="SAM" id="MobiDB-lite"/>
    </source>
</evidence>
<organism evidence="2 3">
    <name type="scientific">Streptomyces nojiriensis</name>
    <dbReference type="NCBI Taxonomy" id="66374"/>
    <lineage>
        <taxon>Bacteria</taxon>
        <taxon>Bacillati</taxon>
        <taxon>Actinomycetota</taxon>
        <taxon>Actinomycetes</taxon>
        <taxon>Kitasatosporales</taxon>
        <taxon>Streptomycetaceae</taxon>
        <taxon>Streptomyces</taxon>
    </lineage>
</organism>
<keyword evidence="3" id="KW-1185">Reference proteome</keyword>
<evidence type="ECO:0000313" key="3">
    <source>
        <dbReference type="Proteomes" id="UP000613974"/>
    </source>
</evidence>
<accession>A0ABQ3SM77</accession>
<gene>
    <name evidence="2" type="ORF">Snoj_29950</name>
</gene>
<sequence>MRGWGWGWGVGGLPGRGGTDLRPTQVVAIRLAGARTSTGSQDGAAVGAGSGHVRRSSCSTRRTPERVGGDGIHFAPTVTEFNGTLWYPVTGAGGAVYWRTFTEAVGWSAITRFRGYMATTGRTLATHAAGCGCCPRAATAFCG</sequence>
<dbReference type="Proteomes" id="UP000613974">
    <property type="component" value="Unassembled WGS sequence"/>
</dbReference>
<comment type="caution">
    <text evidence="2">The sequence shown here is derived from an EMBL/GenBank/DDBJ whole genome shotgun (WGS) entry which is preliminary data.</text>
</comment>
<feature type="region of interest" description="Disordered" evidence="1">
    <location>
        <begin position="40"/>
        <end position="66"/>
    </location>
</feature>
<evidence type="ECO:0000313" key="2">
    <source>
        <dbReference type="EMBL" id="GHI69077.1"/>
    </source>
</evidence>